<accession>E6VUB2</accession>
<keyword evidence="1" id="KW-0472">Membrane</keyword>
<evidence type="ECO:0000256" key="1">
    <source>
        <dbReference type="SAM" id="Phobius"/>
    </source>
</evidence>
<reference evidence="3" key="1">
    <citation type="submission" date="2010-12" db="EMBL/GenBank/DDBJ databases">
        <title>Complete sequence of Desulfovibrio aespoeensis Aspo-2.</title>
        <authorList>
            <consortium name="US DOE Joint Genome Institute"/>
            <person name="Lucas S."/>
            <person name="Copeland A."/>
            <person name="Lapidus A."/>
            <person name="Cheng J.-F."/>
            <person name="Goodwin L."/>
            <person name="Pitluck S."/>
            <person name="Chertkov O."/>
            <person name="Misra M."/>
            <person name="Detter J.C."/>
            <person name="Han C."/>
            <person name="Tapia R."/>
            <person name="Land M."/>
            <person name="Hauser L."/>
            <person name="Kyrpides N."/>
            <person name="Ivanova N."/>
            <person name="Ovchinnikova G."/>
            <person name="Pedersen K."/>
            <person name="Jagevall S."/>
            <person name="Hazen T."/>
            <person name="Woyke T."/>
        </authorList>
    </citation>
    <scope>NUCLEOTIDE SEQUENCE [LARGE SCALE GENOMIC DNA]</scope>
    <source>
        <strain evidence="3">ATCC 700646 / DSM 10631 / Aspo-2</strain>
    </source>
</reference>
<feature type="transmembrane region" description="Helical" evidence="1">
    <location>
        <begin position="116"/>
        <end position="137"/>
    </location>
</feature>
<gene>
    <name evidence="2" type="ordered locus">Daes_2414</name>
</gene>
<keyword evidence="1" id="KW-1133">Transmembrane helix</keyword>
<dbReference type="STRING" id="643562.Daes_2414"/>
<organism evidence="2 3">
    <name type="scientific">Pseudodesulfovibrio aespoeensis (strain ATCC 700646 / DSM 10631 / Aspo-2)</name>
    <name type="common">Desulfovibrio aespoeensis</name>
    <dbReference type="NCBI Taxonomy" id="643562"/>
    <lineage>
        <taxon>Bacteria</taxon>
        <taxon>Pseudomonadati</taxon>
        <taxon>Thermodesulfobacteriota</taxon>
        <taxon>Desulfovibrionia</taxon>
        <taxon>Desulfovibrionales</taxon>
        <taxon>Desulfovibrionaceae</taxon>
    </lineage>
</organism>
<dbReference type="EMBL" id="CP002431">
    <property type="protein sequence ID" value="ADU63419.1"/>
    <property type="molecule type" value="Genomic_DNA"/>
</dbReference>
<reference evidence="2 3" key="2">
    <citation type="journal article" date="2014" name="Genome Announc.">
        <title>Complete Genome Sequence of the Subsurface, Mesophilic Sulfate-Reducing Bacterium Desulfovibrio aespoeensis Aspo-2.</title>
        <authorList>
            <person name="Pedersen K."/>
            <person name="Bengtsson A."/>
            <person name="Edlund J."/>
            <person name="Rabe L."/>
            <person name="Hazen T."/>
            <person name="Chakraborty R."/>
            <person name="Goodwin L."/>
            <person name="Shapiro N."/>
        </authorList>
    </citation>
    <scope>NUCLEOTIDE SEQUENCE [LARGE SCALE GENOMIC DNA]</scope>
    <source>
        <strain evidence="3">ATCC 700646 / DSM 10631 / Aspo-2</strain>
    </source>
</reference>
<dbReference type="AlphaFoldDB" id="E6VUB2"/>
<feature type="transmembrane region" description="Helical" evidence="1">
    <location>
        <begin position="86"/>
        <end position="104"/>
    </location>
</feature>
<sequence length="165" mass="18561" precursor="true">MDFGRIAFFSLALLSGISAAIWGQPLIHGNESAVNIIVTVFSILSGFLIAVITIIGDPSGVASRNSWRFSELNRNNVNRRLIRNKWMFVLYLITLTLIFLSALIKDHSAVTIWIERAYLGLAVMAFVLSFRLPWALVNIQMRRYDELIDEQRKACGINGEASQSE</sequence>
<protein>
    <submittedName>
        <fullName evidence="2">Uncharacterized protein</fullName>
    </submittedName>
</protein>
<dbReference type="Proteomes" id="UP000002191">
    <property type="component" value="Chromosome"/>
</dbReference>
<keyword evidence="1" id="KW-0812">Transmembrane</keyword>
<evidence type="ECO:0000313" key="2">
    <source>
        <dbReference type="EMBL" id="ADU63419.1"/>
    </source>
</evidence>
<name>E6VUB2_PSEA9</name>
<feature type="transmembrane region" description="Helical" evidence="1">
    <location>
        <begin position="33"/>
        <end position="55"/>
    </location>
</feature>
<dbReference type="eggNOG" id="ENOG5033J7I">
    <property type="taxonomic scope" value="Bacteria"/>
</dbReference>
<proteinExistence type="predicted"/>
<evidence type="ECO:0000313" key="3">
    <source>
        <dbReference type="Proteomes" id="UP000002191"/>
    </source>
</evidence>
<dbReference type="OrthoDB" id="6402269at2"/>
<keyword evidence="3" id="KW-1185">Reference proteome</keyword>
<dbReference type="RefSeq" id="WP_013515331.1">
    <property type="nucleotide sequence ID" value="NC_014844.1"/>
</dbReference>
<dbReference type="KEGG" id="das:Daes_2414"/>
<dbReference type="HOGENOM" id="CLU_128801_0_0_7"/>